<dbReference type="Proteomes" id="UP000593573">
    <property type="component" value="Unassembled WGS sequence"/>
</dbReference>
<keyword evidence="2" id="KW-1185">Reference proteome</keyword>
<dbReference type="OrthoDB" id="10384497at2759"/>
<dbReference type="AlphaFoldDB" id="A0A7J8VID8"/>
<accession>A0A7J8VID8</accession>
<organism evidence="1 2">
    <name type="scientific">Gossypium klotzschianum</name>
    <dbReference type="NCBI Taxonomy" id="34286"/>
    <lineage>
        <taxon>Eukaryota</taxon>
        <taxon>Viridiplantae</taxon>
        <taxon>Streptophyta</taxon>
        <taxon>Embryophyta</taxon>
        <taxon>Tracheophyta</taxon>
        <taxon>Spermatophyta</taxon>
        <taxon>Magnoliopsida</taxon>
        <taxon>eudicotyledons</taxon>
        <taxon>Gunneridae</taxon>
        <taxon>Pentapetalae</taxon>
        <taxon>rosids</taxon>
        <taxon>malvids</taxon>
        <taxon>Malvales</taxon>
        <taxon>Malvaceae</taxon>
        <taxon>Malvoideae</taxon>
        <taxon>Gossypium</taxon>
    </lineage>
</organism>
<reference evidence="1 2" key="1">
    <citation type="journal article" date="2019" name="Genome Biol. Evol.">
        <title>Insights into the evolution of the New World diploid cottons (Gossypium, subgenus Houzingenia) based on genome sequencing.</title>
        <authorList>
            <person name="Grover C.E."/>
            <person name="Arick M.A. 2nd"/>
            <person name="Thrash A."/>
            <person name="Conover J.L."/>
            <person name="Sanders W.S."/>
            <person name="Peterson D.G."/>
            <person name="Frelichowski J.E."/>
            <person name="Scheffler J.A."/>
            <person name="Scheffler B.E."/>
            <person name="Wendel J.F."/>
        </authorList>
    </citation>
    <scope>NUCLEOTIDE SEQUENCE [LARGE SCALE GENOMIC DNA]</scope>
    <source>
        <strain evidence="1">57</strain>
        <tissue evidence="1">Leaf</tissue>
    </source>
</reference>
<evidence type="ECO:0000313" key="1">
    <source>
        <dbReference type="EMBL" id="MBA0662362.1"/>
    </source>
</evidence>
<name>A0A7J8VID8_9ROSI</name>
<comment type="caution">
    <text evidence="1">The sequence shown here is derived from an EMBL/GenBank/DDBJ whole genome shotgun (WGS) entry which is preliminary data.</text>
</comment>
<dbReference type="EMBL" id="JABFAB010000010">
    <property type="protein sequence ID" value="MBA0662362.1"/>
    <property type="molecule type" value="Genomic_DNA"/>
</dbReference>
<evidence type="ECO:0000313" key="2">
    <source>
        <dbReference type="Proteomes" id="UP000593573"/>
    </source>
</evidence>
<gene>
    <name evidence="1" type="ORF">Goklo_006495</name>
</gene>
<proteinExistence type="predicted"/>
<sequence length="208" mass="23190">TSASSSNPSNELESSFSTCFQDSYFTSKRVWEAWKIDIAMLEAILFAYLPILQNWGWMDFLNISLPTYLNLVRAFFSNAKLEHDEFDNIVTTIPSFLIGTPIHLTLDEKGHFDPSFFIQQLGINTHGDTPVSSNQPIIYGALHHAATNTWMKHDHPTDNEDDGVDIGLDDIQVPYPIAPPASSLHAAQPFSEVNSVVLDAIHSLSNDI</sequence>
<protein>
    <submittedName>
        <fullName evidence="1">Uncharacterized protein</fullName>
    </submittedName>
</protein>
<feature type="non-terminal residue" evidence="1">
    <location>
        <position position="1"/>
    </location>
</feature>